<dbReference type="AlphaFoldDB" id="A0A0H3AFQ3"/>
<dbReference type="KEGG" id="vco:VC0395_A2789"/>
<accession>A0A0H3AFQ3</accession>
<gene>
    <name evidence="1" type="ordered locus">VC0395_A2789</name>
</gene>
<reference evidence="1 2" key="1">
    <citation type="submission" date="2007-03" db="EMBL/GenBank/DDBJ databases">
        <authorList>
            <person name="Heidelberg J."/>
        </authorList>
    </citation>
    <scope>NUCLEOTIDE SEQUENCE [LARGE SCALE GENOMIC DNA]</scope>
    <source>
        <strain evidence="2">ATCC 39541 / Classical Ogawa 395 / O395</strain>
    </source>
</reference>
<organism evidence="1 2">
    <name type="scientific">Vibrio cholerae serotype O1 (strain ATCC 39541 / Classical Ogawa 395 / O395)</name>
    <dbReference type="NCBI Taxonomy" id="345073"/>
    <lineage>
        <taxon>Bacteria</taxon>
        <taxon>Pseudomonadati</taxon>
        <taxon>Pseudomonadota</taxon>
        <taxon>Gammaproteobacteria</taxon>
        <taxon>Vibrionales</taxon>
        <taxon>Vibrionaceae</taxon>
        <taxon>Vibrio</taxon>
    </lineage>
</organism>
<protein>
    <submittedName>
        <fullName evidence="1">Uncharacterized protein</fullName>
    </submittedName>
</protein>
<proteinExistence type="predicted"/>
<dbReference type="Proteomes" id="UP000000249">
    <property type="component" value="Chromosome 1"/>
</dbReference>
<dbReference type="EMBL" id="CP000627">
    <property type="protein sequence ID" value="ABQ19645.1"/>
    <property type="molecule type" value="Genomic_DNA"/>
</dbReference>
<name>A0A0H3AFQ3_VIBC3</name>
<evidence type="ECO:0000313" key="1">
    <source>
        <dbReference type="EMBL" id="ABQ19645.1"/>
    </source>
</evidence>
<evidence type="ECO:0000313" key="2">
    <source>
        <dbReference type="Proteomes" id="UP000000249"/>
    </source>
</evidence>
<sequence length="46" mass="5459">MQFSRQLYKEANRLIKIEKISQATSSHLAYRKTVSIFANVWCFLHT</sequence>